<keyword evidence="2 3" id="KW-0690">Ribosome biogenesis</keyword>
<gene>
    <name evidence="3 5" type="primary">yihI</name>
    <name evidence="5" type="ORF">OIK42_00110</name>
</gene>
<comment type="function">
    <text evidence="3">A GTPase-activating protein (GAP) that modifies Der/EngA GTPase function. May play a role in ribosome biogenesis.</text>
</comment>
<dbReference type="RefSeq" id="WP_273637522.1">
    <property type="nucleotide sequence ID" value="NZ_JAQQXP010000001.1"/>
</dbReference>
<dbReference type="NCBIfam" id="NF003560">
    <property type="entry name" value="PRK05244.1-1"/>
    <property type="match status" value="1"/>
</dbReference>
<comment type="caution">
    <text evidence="5">The sequence shown here is derived from an EMBL/GenBank/DDBJ whole genome shotgun (WGS) entry which is preliminary data.</text>
</comment>
<proteinExistence type="inferred from homology"/>
<feature type="region of interest" description="Disordered" evidence="4">
    <location>
        <begin position="1"/>
        <end position="72"/>
    </location>
</feature>
<reference evidence="5 6" key="1">
    <citation type="submission" date="2022-10" db="EMBL/GenBank/DDBJ databases">
        <title>Alteromonas sp. chi3 Genome sequencing.</title>
        <authorList>
            <person name="Park S."/>
        </authorList>
    </citation>
    <scope>NUCLEOTIDE SEQUENCE [LARGE SCALE GENOMIC DNA]</scope>
    <source>
        <strain evidence="6">chi3</strain>
    </source>
</reference>
<organism evidence="5 6">
    <name type="scientific">Alteromonas gilva</name>
    <dbReference type="NCBI Taxonomy" id="2987522"/>
    <lineage>
        <taxon>Bacteria</taxon>
        <taxon>Pseudomonadati</taxon>
        <taxon>Pseudomonadota</taxon>
        <taxon>Gammaproteobacteria</taxon>
        <taxon>Alteromonadales</taxon>
        <taxon>Alteromonadaceae</taxon>
        <taxon>Alteromonas/Salinimonas group</taxon>
        <taxon>Alteromonas</taxon>
    </lineage>
</organism>
<evidence type="ECO:0000256" key="2">
    <source>
        <dbReference type="ARBA" id="ARBA00022517"/>
    </source>
</evidence>
<sequence length="162" mass="18086">MAKKKKSRKVGLIGVRKDPDFEHKTSSGRVKKRKGNSPGSRHNVEDKRQQKSTSGGNQDPRLGSKKPVPLIKTPVATQKRKFATPAEELAALEADSRLISLLDKLDQGKPLNKDQQHYVDEHMARHKALCELMGITADADESDDDEDEFAALDAIKLDDFER</sequence>
<dbReference type="Pfam" id="PF04220">
    <property type="entry name" value="YihI"/>
    <property type="match status" value="1"/>
</dbReference>
<evidence type="ECO:0000256" key="3">
    <source>
        <dbReference type="HAMAP-Rule" id="MF_01058"/>
    </source>
</evidence>
<dbReference type="Proteomes" id="UP001218788">
    <property type="component" value="Unassembled WGS sequence"/>
</dbReference>
<evidence type="ECO:0000313" key="5">
    <source>
        <dbReference type="EMBL" id="MDC8829149.1"/>
    </source>
</evidence>
<evidence type="ECO:0000313" key="6">
    <source>
        <dbReference type="Proteomes" id="UP001218788"/>
    </source>
</evidence>
<protein>
    <recommendedName>
        <fullName evidence="3">Der GTPase-activating protein YihI</fullName>
    </recommendedName>
</protein>
<evidence type="ECO:0000256" key="1">
    <source>
        <dbReference type="ARBA" id="ARBA00022468"/>
    </source>
</evidence>
<dbReference type="InterPro" id="IPR007336">
    <property type="entry name" value="YihI"/>
</dbReference>
<dbReference type="EMBL" id="JAQQXP010000001">
    <property type="protein sequence ID" value="MDC8829149.1"/>
    <property type="molecule type" value="Genomic_DNA"/>
</dbReference>
<keyword evidence="6" id="KW-1185">Reference proteome</keyword>
<feature type="compositionally biased region" description="Basic and acidic residues" evidence="4">
    <location>
        <begin position="15"/>
        <end position="25"/>
    </location>
</feature>
<comment type="subunit">
    <text evidence="3">Interacts with Der.</text>
</comment>
<dbReference type="HAMAP" id="MF_01058">
    <property type="entry name" value="GAP_YihI"/>
    <property type="match status" value="1"/>
</dbReference>
<name>A0ABT5KY94_9ALTE</name>
<keyword evidence="1 3" id="KW-0343">GTPase activation</keyword>
<accession>A0ABT5KY94</accession>
<evidence type="ECO:0000256" key="4">
    <source>
        <dbReference type="SAM" id="MobiDB-lite"/>
    </source>
</evidence>
<comment type="similarity">
    <text evidence="3">Belongs to the YihI family.</text>
</comment>